<proteinExistence type="predicted"/>
<dbReference type="EMBL" id="PNBA02000008">
    <property type="protein sequence ID" value="KAG6416677.1"/>
    <property type="molecule type" value="Genomic_DNA"/>
</dbReference>
<dbReference type="SUPFAM" id="SSF141562">
    <property type="entry name" value="At5g01610-like"/>
    <property type="match status" value="1"/>
</dbReference>
<dbReference type="Pfam" id="PF04398">
    <property type="entry name" value="DUF538"/>
    <property type="match status" value="1"/>
</dbReference>
<evidence type="ECO:0000256" key="1">
    <source>
        <dbReference type="SAM" id="MobiDB-lite"/>
    </source>
</evidence>
<organism evidence="2">
    <name type="scientific">Salvia splendens</name>
    <name type="common">Scarlet sage</name>
    <dbReference type="NCBI Taxonomy" id="180675"/>
    <lineage>
        <taxon>Eukaryota</taxon>
        <taxon>Viridiplantae</taxon>
        <taxon>Streptophyta</taxon>
        <taxon>Embryophyta</taxon>
        <taxon>Tracheophyta</taxon>
        <taxon>Spermatophyta</taxon>
        <taxon>Magnoliopsida</taxon>
        <taxon>eudicotyledons</taxon>
        <taxon>Gunneridae</taxon>
        <taxon>Pentapetalae</taxon>
        <taxon>asterids</taxon>
        <taxon>lamiids</taxon>
        <taxon>Lamiales</taxon>
        <taxon>Lamiaceae</taxon>
        <taxon>Nepetoideae</taxon>
        <taxon>Mentheae</taxon>
        <taxon>Salviinae</taxon>
        <taxon>Salvia</taxon>
        <taxon>Salvia subgen. Calosphace</taxon>
        <taxon>core Calosphace</taxon>
    </lineage>
</organism>
<dbReference type="InterPro" id="IPR007493">
    <property type="entry name" value="DUF538"/>
</dbReference>
<sequence>MSKEIEAQRKGAEIYHGSATCKQIFLELLDEFSIPRRVFLVAEVEAAEFEELGFNRATGFFWIRQKAKTEWKTSKTATFYYGEEVTGFIKERHLSKLGGVKGKDGMFSLPILEFIVDCPTAGKVKVRHHRRCQPRQPPRRLPKRCRIRP</sequence>
<keyword evidence="3" id="KW-1185">Reference proteome</keyword>
<name>A0A8X8XPW3_SALSN</name>
<dbReference type="InterPro" id="IPR036758">
    <property type="entry name" value="At5g01610-like"/>
</dbReference>
<accession>A0A8X8XPW3</accession>
<dbReference type="Gene3D" id="2.30.240.10">
    <property type="entry name" value="At5g01610-like"/>
    <property type="match status" value="1"/>
</dbReference>
<protein>
    <submittedName>
        <fullName evidence="2">Uncharacterized protein</fullName>
    </submittedName>
</protein>
<comment type="caution">
    <text evidence="2">The sequence shown here is derived from an EMBL/GenBank/DDBJ whole genome shotgun (WGS) entry which is preliminary data.</text>
</comment>
<gene>
    <name evidence="2" type="ORF">SASPL_124112</name>
</gene>
<dbReference type="OrthoDB" id="905938at2759"/>
<feature type="region of interest" description="Disordered" evidence="1">
    <location>
        <begin position="129"/>
        <end position="149"/>
    </location>
</feature>
<reference evidence="2" key="1">
    <citation type="submission" date="2018-01" db="EMBL/GenBank/DDBJ databases">
        <authorList>
            <person name="Mao J.F."/>
        </authorList>
    </citation>
    <scope>NUCLEOTIDE SEQUENCE</scope>
    <source>
        <strain evidence="2">Huo1</strain>
        <tissue evidence="2">Leaf</tissue>
    </source>
</reference>
<reference evidence="2" key="2">
    <citation type="submission" date="2020-08" db="EMBL/GenBank/DDBJ databases">
        <title>Plant Genome Project.</title>
        <authorList>
            <person name="Zhang R.-G."/>
        </authorList>
    </citation>
    <scope>NUCLEOTIDE SEQUENCE</scope>
    <source>
        <strain evidence="2">Huo1</strain>
        <tissue evidence="2">Leaf</tissue>
    </source>
</reference>
<evidence type="ECO:0000313" key="2">
    <source>
        <dbReference type="EMBL" id="KAG6416677.1"/>
    </source>
</evidence>
<evidence type="ECO:0000313" key="3">
    <source>
        <dbReference type="Proteomes" id="UP000298416"/>
    </source>
</evidence>
<dbReference type="AlphaFoldDB" id="A0A8X8XPW3"/>
<dbReference type="Proteomes" id="UP000298416">
    <property type="component" value="Unassembled WGS sequence"/>
</dbReference>